<dbReference type="RefSeq" id="WP_011697522.1">
    <property type="nucleotide sequence ID" value="NC_008554.1"/>
</dbReference>
<dbReference type="InParanoid" id="A0LFZ7"/>
<organism evidence="3 4">
    <name type="scientific">Syntrophobacter fumaroxidans (strain DSM 10017 / MPOB)</name>
    <dbReference type="NCBI Taxonomy" id="335543"/>
    <lineage>
        <taxon>Bacteria</taxon>
        <taxon>Pseudomonadati</taxon>
        <taxon>Thermodesulfobacteriota</taxon>
        <taxon>Syntrophobacteria</taxon>
        <taxon>Syntrophobacterales</taxon>
        <taxon>Syntrophobacteraceae</taxon>
        <taxon>Syntrophobacter</taxon>
    </lineage>
</organism>
<dbReference type="STRING" id="335543.Sfum_0650"/>
<dbReference type="PRINTS" id="PR01438">
    <property type="entry name" value="UNVRSLSTRESS"/>
</dbReference>
<dbReference type="InterPro" id="IPR006015">
    <property type="entry name" value="Universal_stress_UspA"/>
</dbReference>
<dbReference type="KEGG" id="sfu:Sfum_0650"/>
<dbReference type="Proteomes" id="UP000001784">
    <property type="component" value="Chromosome"/>
</dbReference>
<dbReference type="EMBL" id="CP000478">
    <property type="protein sequence ID" value="ABK16349.1"/>
    <property type="molecule type" value="Genomic_DNA"/>
</dbReference>
<feature type="domain" description="UspA" evidence="2">
    <location>
        <begin position="166"/>
        <end position="315"/>
    </location>
</feature>
<proteinExistence type="inferred from homology"/>
<dbReference type="PANTHER" id="PTHR46268:SF6">
    <property type="entry name" value="UNIVERSAL STRESS PROTEIN UP12"/>
    <property type="match status" value="1"/>
</dbReference>
<accession>A0LFZ7</accession>
<protein>
    <submittedName>
        <fullName evidence="3">UspA domain protein</fullName>
    </submittedName>
</protein>
<name>A0LFZ7_SYNFM</name>
<dbReference type="SUPFAM" id="SSF52402">
    <property type="entry name" value="Adenine nucleotide alpha hydrolases-like"/>
    <property type="match status" value="2"/>
</dbReference>
<evidence type="ECO:0000313" key="3">
    <source>
        <dbReference type="EMBL" id="ABK16349.1"/>
    </source>
</evidence>
<keyword evidence="4" id="KW-1185">Reference proteome</keyword>
<evidence type="ECO:0000313" key="4">
    <source>
        <dbReference type="Proteomes" id="UP000001784"/>
    </source>
</evidence>
<sequence>MATSKKQKRILVAVDGSEQAFEAVRYVSRAVSPGTAQVVLFHVVTRVPESFLDMDKEPAYRYRIVNIGAWEQQQEKLTRDFMERSREVFVAAGFPEGAVSILTRNRKVGIARDIASEALDSYDAIVLGRSGLSDLKDFVLGSIAQKVIEKVSNVPIWVIGGNAGPERILIGMDVSDGAMLAVRHVAEMPGGTFQCDVTLFHAIRSVTLFQRLYGGMALKDDDPALQDRVREELEQVRKAMEPRFAEARRCLLDAGAPAERIRDKIVTGAASRAVAIMEEAEREGCDTIVVGRRGLSRVQEFFMGRISNKVIQLAKDRTVWVVS</sequence>
<dbReference type="AlphaFoldDB" id="A0LFZ7"/>
<dbReference type="eggNOG" id="COG0589">
    <property type="taxonomic scope" value="Bacteria"/>
</dbReference>
<dbReference type="OrthoDB" id="5430193at2"/>
<gene>
    <name evidence="3" type="ordered locus">Sfum_0650</name>
</gene>
<reference evidence="3 4" key="1">
    <citation type="submission" date="2006-10" db="EMBL/GenBank/DDBJ databases">
        <title>Complete sequence of Syntrophobacter fumaroxidans MPOB.</title>
        <authorList>
            <consortium name="US DOE Joint Genome Institute"/>
            <person name="Copeland A."/>
            <person name="Lucas S."/>
            <person name="Lapidus A."/>
            <person name="Barry K."/>
            <person name="Detter J.C."/>
            <person name="Glavina del Rio T."/>
            <person name="Hammon N."/>
            <person name="Israni S."/>
            <person name="Pitluck S."/>
            <person name="Goltsman E.G."/>
            <person name="Martinez M."/>
            <person name="Schmutz J."/>
            <person name="Larimer F."/>
            <person name="Land M."/>
            <person name="Hauser L."/>
            <person name="Kyrpides N."/>
            <person name="Kim E."/>
            <person name="Boone D.R."/>
            <person name="Brockman F."/>
            <person name="Culley D."/>
            <person name="Ferry J."/>
            <person name="Gunsalus R."/>
            <person name="McInerney M.J."/>
            <person name="Morrison M."/>
            <person name="Plugge C."/>
            <person name="Rohlin L."/>
            <person name="Scholten J."/>
            <person name="Sieber J."/>
            <person name="Stams A.J.M."/>
            <person name="Worm P."/>
            <person name="Henstra A.M."/>
            <person name="Richardson P."/>
        </authorList>
    </citation>
    <scope>NUCLEOTIDE SEQUENCE [LARGE SCALE GENOMIC DNA]</scope>
    <source>
        <strain evidence="4">DSM 10017 / MPOB</strain>
    </source>
</reference>
<evidence type="ECO:0000259" key="2">
    <source>
        <dbReference type="Pfam" id="PF00582"/>
    </source>
</evidence>
<dbReference type="InterPro" id="IPR014729">
    <property type="entry name" value="Rossmann-like_a/b/a_fold"/>
</dbReference>
<evidence type="ECO:0000256" key="1">
    <source>
        <dbReference type="ARBA" id="ARBA00008791"/>
    </source>
</evidence>
<dbReference type="Gene3D" id="3.40.50.620">
    <property type="entry name" value="HUPs"/>
    <property type="match status" value="2"/>
</dbReference>
<dbReference type="Pfam" id="PF00582">
    <property type="entry name" value="Usp"/>
    <property type="match status" value="2"/>
</dbReference>
<dbReference type="HOGENOM" id="CLU_075315_0_1_7"/>
<dbReference type="PANTHER" id="PTHR46268">
    <property type="entry name" value="STRESS RESPONSE PROTEIN NHAX"/>
    <property type="match status" value="1"/>
</dbReference>
<dbReference type="CDD" id="cd00293">
    <property type="entry name" value="USP-like"/>
    <property type="match status" value="2"/>
</dbReference>
<comment type="similarity">
    <text evidence="1">Belongs to the universal stress protein A family.</text>
</comment>
<dbReference type="InterPro" id="IPR006016">
    <property type="entry name" value="UspA"/>
</dbReference>
<feature type="domain" description="UspA" evidence="2">
    <location>
        <begin position="8"/>
        <end position="159"/>
    </location>
</feature>